<keyword evidence="2" id="KW-1185">Reference proteome</keyword>
<protein>
    <recommendedName>
        <fullName evidence="3">Helix-turn-helix domain-containing protein</fullName>
    </recommendedName>
</protein>
<gene>
    <name evidence="1" type="ORF">NIES267_15760</name>
</gene>
<proteinExistence type="predicted"/>
<dbReference type="EMBL" id="AP018227">
    <property type="protein sequence ID" value="BAY82098.1"/>
    <property type="molecule type" value="Genomic_DNA"/>
</dbReference>
<name>A0A1Z4LLY1_9CYAN</name>
<evidence type="ECO:0000313" key="1">
    <source>
        <dbReference type="EMBL" id="BAY82098.1"/>
    </source>
</evidence>
<dbReference type="OrthoDB" id="517841at2"/>
<dbReference type="AlphaFoldDB" id="A0A1Z4LLY1"/>
<accession>A0A1Z4LLY1</accession>
<evidence type="ECO:0008006" key="3">
    <source>
        <dbReference type="Google" id="ProtNLM"/>
    </source>
</evidence>
<dbReference type="Proteomes" id="UP000218418">
    <property type="component" value="Chromosome"/>
</dbReference>
<sequence>MYVGTTEAAEILHIEPSRLRYLLSEKRVKGAYKSGRNWIIPLYNRMPIISRGTRGPKPKWCRMIPAKTIIHVNRNEIRDNKSREIPEPVISVKRGGSNTQGFSIRINGPCEIVYRPEKPLSGSKATLWMETFASIQVKTTKSDIPINPADMIMVAGA</sequence>
<reference evidence="1 2" key="1">
    <citation type="submission" date="2017-06" db="EMBL/GenBank/DDBJ databases">
        <title>Genome sequencing of cyanobaciteial culture collection at National Institute for Environmental Studies (NIES).</title>
        <authorList>
            <person name="Hirose Y."/>
            <person name="Shimura Y."/>
            <person name="Fujisawa T."/>
            <person name="Nakamura Y."/>
            <person name="Kawachi M."/>
        </authorList>
    </citation>
    <scope>NUCLEOTIDE SEQUENCE [LARGE SCALE GENOMIC DNA]</scope>
    <source>
        <strain evidence="1 2">NIES-267</strain>
    </source>
</reference>
<organism evidence="1 2">
    <name type="scientific">Calothrix parasitica NIES-267</name>
    <dbReference type="NCBI Taxonomy" id="1973488"/>
    <lineage>
        <taxon>Bacteria</taxon>
        <taxon>Bacillati</taxon>
        <taxon>Cyanobacteriota</taxon>
        <taxon>Cyanophyceae</taxon>
        <taxon>Nostocales</taxon>
        <taxon>Calotrichaceae</taxon>
        <taxon>Calothrix</taxon>
    </lineage>
</organism>
<evidence type="ECO:0000313" key="2">
    <source>
        <dbReference type="Proteomes" id="UP000218418"/>
    </source>
</evidence>